<dbReference type="EMBL" id="PQIB02000002">
    <property type="protein sequence ID" value="RLN33164.1"/>
    <property type="molecule type" value="Genomic_DNA"/>
</dbReference>
<feature type="region of interest" description="Disordered" evidence="9">
    <location>
        <begin position="120"/>
        <end position="170"/>
    </location>
</feature>
<evidence type="ECO:0000256" key="7">
    <source>
        <dbReference type="ARBA" id="ARBA00023125"/>
    </source>
</evidence>
<evidence type="ECO:0000256" key="6">
    <source>
        <dbReference type="ARBA" id="ARBA00022895"/>
    </source>
</evidence>
<comment type="similarity">
    <text evidence="3">Belongs to the CTC1 family.</text>
</comment>
<proteinExistence type="inferred from homology"/>
<dbReference type="PANTHER" id="PTHR14865:SF2">
    <property type="entry name" value="CST COMPLEX SUBUNIT CTC1"/>
    <property type="match status" value="1"/>
</dbReference>
<evidence type="ECO:0000256" key="1">
    <source>
        <dbReference type="ARBA" id="ARBA00004123"/>
    </source>
</evidence>
<feature type="compositionally biased region" description="Gly residues" evidence="9">
    <location>
        <begin position="160"/>
        <end position="170"/>
    </location>
</feature>
<evidence type="ECO:0000256" key="9">
    <source>
        <dbReference type="SAM" id="MobiDB-lite"/>
    </source>
</evidence>
<evidence type="ECO:0000256" key="5">
    <source>
        <dbReference type="ARBA" id="ARBA00022454"/>
    </source>
</evidence>
<accession>A0A3L6T4G5</accession>
<dbReference type="GO" id="GO:1990879">
    <property type="term" value="C:CST complex"/>
    <property type="evidence" value="ECO:0007669"/>
    <property type="project" value="TreeGrafter"/>
</dbReference>
<gene>
    <name evidence="10" type="ORF">C2845_PM03G33280</name>
</gene>
<comment type="subcellular location">
    <subcellularLocation>
        <location evidence="2">Chromosome</location>
        <location evidence="2">Telomere</location>
    </subcellularLocation>
    <subcellularLocation>
        <location evidence="1">Nucleus</location>
    </subcellularLocation>
</comment>
<dbReference type="GO" id="GO:0045740">
    <property type="term" value="P:positive regulation of DNA replication"/>
    <property type="evidence" value="ECO:0007669"/>
    <property type="project" value="TreeGrafter"/>
</dbReference>
<name>A0A3L6T4G5_PANMI</name>
<dbReference type="GO" id="GO:0042162">
    <property type="term" value="F:telomeric DNA binding"/>
    <property type="evidence" value="ECO:0007669"/>
    <property type="project" value="TreeGrafter"/>
</dbReference>
<dbReference type="PANTHER" id="PTHR14865">
    <property type="entry name" value="CST COMPLEX SUBUNIT CTC1"/>
    <property type="match status" value="1"/>
</dbReference>
<dbReference type="InterPro" id="IPR042617">
    <property type="entry name" value="CTC1-like"/>
</dbReference>
<dbReference type="Proteomes" id="UP000275267">
    <property type="component" value="Unassembled WGS sequence"/>
</dbReference>
<evidence type="ECO:0000256" key="8">
    <source>
        <dbReference type="ARBA" id="ARBA00023242"/>
    </source>
</evidence>
<evidence type="ECO:0000256" key="4">
    <source>
        <dbReference type="ARBA" id="ARBA00016175"/>
    </source>
</evidence>
<keyword evidence="11" id="KW-1185">Reference proteome</keyword>
<organism evidence="10 11">
    <name type="scientific">Panicum miliaceum</name>
    <name type="common">Proso millet</name>
    <name type="synonym">Broomcorn millet</name>
    <dbReference type="NCBI Taxonomy" id="4540"/>
    <lineage>
        <taxon>Eukaryota</taxon>
        <taxon>Viridiplantae</taxon>
        <taxon>Streptophyta</taxon>
        <taxon>Embryophyta</taxon>
        <taxon>Tracheophyta</taxon>
        <taxon>Spermatophyta</taxon>
        <taxon>Magnoliopsida</taxon>
        <taxon>Liliopsida</taxon>
        <taxon>Poales</taxon>
        <taxon>Poaceae</taxon>
        <taxon>PACMAD clade</taxon>
        <taxon>Panicoideae</taxon>
        <taxon>Panicodae</taxon>
        <taxon>Paniceae</taxon>
        <taxon>Panicinae</taxon>
        <taxon>Panicum</taxon>
        <taxon>Panicum sect. Panicum</taxon>
    </lineage>
</organism>
<keyword evidence="5" id="KW-0158">Chromosome</keyword>
<dbReference type="GO" id="GO:0003697">
    <property type="term" value="F:single-stranded DNA binding"/>
    <property type="evidence" value="ECO:0007669"/>
    <property type="project" value="TreeGrafter"/>
</dbReference>
<sequence length="170" mass="18057">MEPPPPEPTPTPRRFTVADLLRLRRPTTGASSLYFPSANAPTSLPRKRPKLAATAGRIPSSTSTSGTAPFAPISHPALLSGTLSLPSAAAPAGCRNSCFTFSDPRPLRFPLPRRLRLLLPPRLRPRGAGPRDTRPRVELPPLRPPPRRRGRARGGPLAPRGGGARAGPGT</sequence>
<evidence type="ECO:0000313" key="10">
    <source>
        <dbReference type="EMBL" id="RLN33164.1"/>
    </source>
</evidence>
<dbReference type="STRING" id="4540.A0A3L6T4G5"/>
<keyword evidence="6" id="KW-0779">Telomere</keyword>
<dbReference type="AlphaFoldDB" id="A0A3L6T4G5"/>
<evidence type="ECO:0000313" key="11">
    <source>
        <dbReference type="Proteomes" id="UP000275267"/>
    </source>
</evidence>
<evidence type="ECO:0000256" key="2">
    <source>
        <dbReference type="ARBA" id="ARBA00004574"/>
    </source>
</evidence>
<dbReference type="GO" id="GO:0010833">
    <property type="term" value="P:telomere maintenance via telomere lengthening"/>
    <property type="evidence" value="ECO:0007669"/>
    <property type="project" value="TreeGrafter"/>
</dbReference>
<keyword evidence="8" id="KW-0539">Nucleus</keyword>
<comment type="caution">
    <text evidence="10">The sequence shown here is derived from an EMBL/GenBank/DDBJ whole genome shotgun (WGS) entry which is preliminary data.</text>
</comment>
<evidence type="ECO:0000256" key="3">
    <source>
        <dbReference type="ARBA" id="ARBA00006332"/>
    </source>
</evidence>
<keyword evidence="7" id="KW-0238">DNA-binding</keyword>
<reference evidence="11" key="1">
    <citation type="journal article" date="2019" name="Nat. Commun.">
        <title>The genome of broomcorn millet.</title>
        <authorList>
            <person name="Zou C."/>
            <person name="Miki D."/>
            <person name="Li D."/>
            <person name="Tang Q."/>
            <person name="Xiao L."/>
            <person name="Rajput S."/>
            <person name="Deng P."/>
            <person name="Jia W."/>
            <person name="Huang R."/>
            <person name="Zhang M."/>
            <person name="Sun Y."/>
            <person name="Hu J."/>
            <person name="Fu X."/>
            <person name="Schnable P.S."/>
            <person name="Li F."/>
            <person name="Zhang H."/>
            <person name="Feng B."/>
            <person name="Zhu X."/>
            <person name="Liu R."/>
            <person name="Schnable J.C."/>
            <person name="Zhu J.-K."/>
            <person name="Zhang H."/>
        </authorList>
    </citation>
    <scope>NUCLEOTIDE SEQUENCE [LARGE SCALE GENOMIC DNA]</scope>
</reference>
<feature type="region of interest" description="Disordered" evidence="9">
    <location>
        <begin position="30"/>
        <end position="69"/>
    </location>
</feature>
<protein>
    <recommendedName>
        <fullName evidence="4">CST complex subunit CTC1</fullName>
    </recommendedName>
</protein>